<name>A0A9X2AKC6_9FLAO</name>
<reference evidence="1" key="1">
    <citation type="submission" date="2022-02" db="EMBL/GenBank/DDBJ databases">
        <title>Polaribacter sp. MSW13, isolated from seawater.</title>
        <authorList>
            <person name="Kristyanto S."/>
            <person name="Jung J."/>
            <person name="Jeon C.O."/>
        </authorList>
    </citation>
    <scope>NUCLEOTIDE SEQUENCE</scope>
    <source>
        <strain evidence="1">MSW13</strain>
    </source>
</reference>
<sequence length="146" mass="17627">MDSFEYTSVHQYLDCVLKNNPNASHHQIKEAKQAYWKLYYSHYRRQKRKKRKEYTLGFYNEQLNKIDKKRGKLTVSKFLYHTIERELVSETQPENMIEETAEIHLELMHLIAMVEEFLDETESDEITSILEELEKFEISFSQLLKS</sequence>
<accession>A0A9X2AKC6</accession>
<keyword evidence="2" id="KW-1185">Reference proteome</keyword>
<evidence type="ECO:0000313" key="1">
    <source>
        <dbReference type="EMBL" id="MCI2229917.1"/>
    </source>
</evidence>
<evidence type="ECO:0000313" key="2">
    <source>
        <dbReference type="Proteomes" id="UP001139369"/>
    </source>
</evidence>
<organism evidence="1 2">
    <name type="scientific">Polaribacter marinus</name>
    <dbReference type="NCBI Taxonomy" id="2916838"/>
    <lineage>
        <taxon>Bacteria</taxon>
        <taxon>Pseudomonadati</taxon>
        <taxon>Bacteroidota</taxon>
        <taxon>Flavobacteriia</taxon>
        <taxon>Flavobacteriales</taxon>
        <taxon>Flavobacteriaceae</taxon>
    </lineage>
</organism>
<dbReference type="AlphaFoldDB" id="A0A9X2AKC6"/>
<dbReference type="RefSeq" id="WP_242179028.1">
    <property type="nucleotide sequence ID" value="NZ_JAKQYM010000009.1"/>
</dbReference>
<dbReference type="Proteomes" id="UP001139369">
    <property type="component" value="Unassembled WGS sequence"/>
</dbReference>
<dbReference type="EMBL" id="JAKQYM010000009">
    <property type="protein sequence ID" value="MCI2229917.1"/>
    <property type="molecule type" value="Genomic_DNA"/>
</dbReference>
<gene>
    <name evidence="1" type="ORF">MC378_12135</name>
</gene>
<protein>
    <submittedName>
        <fullName evidence="1">Uncharacterized protein</fullName>
    </submittedName>
</protein>
<proteinExistence type="predicted"/>
<comment type="caution">
    <text evidence="1">The sequence shown here is derived from an EMBL/GenBank/DDBJ whole genome shotgun (WGS) entry which is preliminary data.</text>
</comment>